<dbReference type="InterPro" id="IPR003615">
    <property type="entry name" value="HNH_nuc"/>
</dbReference>
<dbReference type="EMBL" id="LR796515">
    <property type="protein sequence ID" value="CAB4149379.1"/>
    <property type="molecule type" value="Genomic_DNA"/>
</dbReference>
<evidence type="ECO:0000259" key="2">
    <source>
        <dbReference type="SMART" id="SM00507"/>
    </source>
</evidence>
<dbReference type="InterPro" id="IPR052892">
    <property type="entry name" value="NA-targeting_endonuclease"/>
</dbReference>
<evidence type="ECO:0000313" key="3">
    <source>
        <dbReference type="EMBL" id="CAB4149379.1"/>
    </source>
</evidence>
<feature type="domain" description="HNH nuclease" evidence="2">
    <location>
        <begin position="13"/>
        <end position="64"/>
    </location>
</feature>
<dbReference type="InterPro" id="IPR029471">
    <property type="entry name" value="HNH_5"/>
</dbReference>
<feature type="compositionally biased region" description="Low complexity" evidence="1">
    <location>
        <begin position="79"/>
        <end position="91"/>
    </location>
</feature>
<name>A0A6J5N078_9CAUD</name>
<protein>
    <submittedName>
        <fullName evidence="3">HNHc domain containing protein</fullName>
    </submittedName>
</protein>
<gene>
    <name evidence="3" type="ORF">UFOVP540_19</name>
</gene>
<dbReference type="SMART" id="SM00507">
    <property type="entry name" value="HNHc"/>
    <property type="match status" value="1"/>
</dbReference>
<dbReference type="PANTHER" id="PTHR33877:SF2">
    <property type="entry name" value="OS07G0170200 PROTEIN"/>
    <property type="match status" value="1"/>
</dbReference>
<sequence length="109" mass="12094">MALENINHRRYRVHKLQVFKRDGRICALCGTDEGEMHIDHIIPRVIGGDHSLENLRVLCAACNLRKGARSDRVFLASTATPSVSPASLSPTESSVMLDSPFKTRPNPNQ</sequence>
<dbReference type="Pfam" id="PF14279">
    <property type="entry name" value="HNH_5"/>
    <property type="match status" value="1"/>
</dbReference>
<evidence type="ECO:0000256" key="1">
    <source>
        <dbReference type="SAM" id="MobiDB-lite"/>
    </source>
</evidence>
<reference evidence="3" key="1">
    <citation type="submission" date="2020-04" db="EMBL/GenBank/DDBJ databases">
        <authorList>
            <person name="Chiriac C."/>
            <person name="Salcher M."/>
            <person name="Ghai R."/>
            <person name="Kavagutti S V."/>
        </authorList>
    </citation>
    <scope>NUCLEOTIDE SEQUENCE</scope>
</reference>
<dbReference type="SUPFAM" id="SSF54060">
    <property type="entry name" value="His-Me finger endonucleases"/>
    <property type="match status" value="1"/>
</dbReference>
<proteinExistence type="predicted"/>
<organism evidence="3">
    <name type="scientific">uncultured Caudovirales phage</name>
    <dbReference type="NCBI Taxonomy" id="2100421"/>
    <lineage>
        <taxon>Viruses</taxon>
        <taxon>Duplodnaviria</taxon>
        <taxon>Heunggongvirae</taxon>
        <taxon>Uroviricota</taxon>
        <taxon>Caudoviricetes</taxon>
        <taxon>Peduoviridae</taxon>
        <taxon>Maltschvirus</taxon>
        <taxon>Maltschvirus maltsch</taxon>
    </lineage>
</organism>
<accession>A0A6J5N078</accession>
<feature type="region of interest" description="Disordered" evidence="1">
    <location>
        <begin position="79"/>
        <end position="109"/>
    </location>
</feature>
<dbReference type="Gene3D" id="1.10.30.50">
    <property type="match status" value="1"/>
</dbReference>
<dbReference type="InterPro" id="IPR044925">
    <property type="entry name" value="His-Me_finger_sf"/>
</dbReference>
<dbReference type="PANTHER" id="PTHR33877">
    <property type="entry name" value="SLL1193 PROTEIN"/>
    <property type="match status" value="1"/>
</dbReference>
<dbReference type="CDD" id="cd00085">
    <property type="entry name" value="HNHc"/>
    <property type="match status" value="1"/>
</dbReference>